<dbReference type="EMBL" id="JAROAV010000032">
    <property type="protein sequence ID" value="MDF8265190.1"/>
    <property type="molecule type" value="Genomic_DNA"/>
</dbReference>
<evidence type="ECO:0000313" key="3">
    <source>
        <dbReference type="Proteomes" id="UP001528912"/>
    </source>
</evidence>
<dbReference type="Proteomes" id="UP001528912">
    <property type="component" value="Unassembled WGS sequence"/>
</dbReference>
<keyword evidence="3" id="KW-1185">Reference proteome</keyword>
<comment type="caution">
    <text evidence="2">The sequence shown here is derived from an EMBL/GenBank/DDBJ whole genome shotgun (WGS) entry which is preliminary data.</text>
</comment>
<proteinExistence type="predicted"/>
<dbReference type="Pfam" id="PF20117">
    <property type="entry name" value="DUF6507"/>
    <property type="match status" value="1"/>
</dbReference>
<accession>A0ABT6C8H6</accession>
<evidence type="ECO:0000256" key="1">
    <source>
        <dbReference type="SAM" id="MobiDB-lite"/>
    </source>
</evidence>
<sequence length="151" mass="15484">MGEPAALGEAAPTVRTRIWGSAVTTWDIDATTALGILNRAGTSVGEYKTTLDALDRALDCVADRLGNSALVRTGVGLLGSRVVTPTGTAIRGASGSAVAGTRNAVGHYQGGQYDMAALAQRRAAGLTTPAELPGRRTGGALRRPGREVVER</sequence>
<gene>
    <name evidence="2" type="ORF">P4R38_13115</name>
</gene>
<organism evidence="2 3">
    <name type="scientific">Luteipulveratus flavus</name>
    <dbReference type="NCBI Taxonomy" id="3031728"/>
    <lineage>
        <taxon>Bacteria</taxon>
        <taxon>Bacillati</taxon>
        <taxon>Actinomycetota</taxon>
        <taxon>Actinomycetes</taxon>
        <taxon>Micrococcales</taxon>
        <taxon>Dermacoccaceae</taxon>
        <taxon>Luteipulveratus</taxon>
    </lineage>
</organism>
<protein>
    <submittedName>
        <fullName evidence="2">DUF6507 family protein</fullName>
    </submittedName>
</protein>
<evidence type="ECO:0000313" key="2">
    <source>
        <dbReference type="EMBL" id="MDF8265190.1"/>
    </source>
</evidence>
<dbReference type="InterPro" id="IPR045436">
    <property type="entry name" value="DUF6507"/>
</dbReference>
<reference evidence="2 3" key="1">
    <citation type="submission" date="2023-03" db="EMBL/GenBank/DDBJ databases">
        <title>YIM 133296 draft genome.</title>
        <authorList>
            <person name="Xiong L."/>
        </authorList>
    </citation>
    <scope>NUCLEOTIDE SEQUENCE [LARGE SCALE GENOMIC DNA]</scope>
    <source>
        <strain evidence="2 3">YIM 133296</strain>
    </source>
</reference>
<dbReference type="RefSeq" id="WP_277192516.1">
    <property type="nucleotide sequence ID" value="NZ_JAROAV010000032.1"/>
</dbReference>
<feature type="region of interest" description="Disordered" evidence="1">
    <location>
        <begin position="126"/>
        <end position="151"/>
    </location>
</feature>
<name>A0ABT6C8H6_9MICO</name>